<feature type="transmembrane region" description="Helical" evidence="1">
    <location>
        <begin position="54"/>
        <end position="73"/>
    </location>
</feature>
<evidence type="ECO:0000313" key="3">
    <source>
        <dbReference type="Proteomes" id="UP000824927"/>
    </source>
</evidence>
<sequence length="136" mass="14973">MDLLDVNWLAVVLAALAGFVVGGIWYGPVMGKSWMVAVGKTEEDLKNINPAKTYGLTFLLALLASWTLAHTFASYAAELSTTVKVLTAFGVALGFILPALWTNYLFQDAKKPLYWIDGAYWLLFYIAMGLVHAFMS</sequence>
<feature type="transmembrane region" description="Helical" evidence="1">
    <location>
        <begin position="118"/>
        <end position="135"/>
    </location>
</feature>
<dbReference type="Proteomes" id="UP000824927">
    <property type="component" value="Unassembled WGS sequence"/>
</dbReference>
<comment type="caution">
    <text evidence="2">The sequence shown here is derived from an EMBL/GenBank/DDBJ whole genome shotgun (WGS) entry which is preliminary data.</text>
</comment>
<dbReference type="EMBL" id="JAHVKP010000001">
    <property type="protein sequence ID" value="MBY6216994.1"/>
    <property type="molecule type" value="Genomic_DNA"/>
</dbReference>
<feature type="transmembrane region" description="Helical" evidence="1">
    <location>
        <begin position="6"/>
        <end position="26"/>
    </location>
</feature>
<protein>
    <submittedName>
        <fullName evidence="2">DUF1761 domain-containing protein</fullName>
    </submittedName>
</protein>
<dbReference type="AlphaFoldDB" id="A0A9Q3RYU8"/>
<feature type="transmembrane region" description="Helical" evidence="1">
    <location>
        <begin position="85"/>
        <end position="106"/>
    </location>
</feature>
<accession>A0A9Q3RYU8</accession>
<keyword evidence="1" id="KW-1133">Transmembrane helix</keyword>
<name>A0A9Q3RYU8_9SPHN</name>
<dbReference type="InterPro" id="IPR013879">
    <property type="entry name" value="DUF1761"/>
</dbReference>
<evidence type="ECO:0000313" key="2">
    <source>
        <dbReference type="EMBL" id="MBY6216994.1"/>
    </source>
</evidence>
<keyword evidence="1" id="KW-0812">Transmembrane</keyword>
<keyword evidence="1" id="KW-0472">Membrane</keyword>
<proteinExistence type="predicted"/>
<reference evidence="2" key="1">
    <citation type="submission" date="2021-06" db="EMBL/GenBank/DDBJ databases">
        <title>50 bacteria genomes isolated from Dapeng, Shenzhen, China.</title>
        <authorList>
            <person name="Zheng W."/>
            <person name="Yu S."/>
            <person name="Huang Y."/>
        </authorList>
    </citation>
    <scope>NUCLEOTIDE SEQUENCE</scope>
    <source>
        <strain evidence="2">DP4N28-2</strain>
    </source>
</reference>
<dbReference type="RefSeq" id="WP_221427783.1">
    <property type="nucleotide sequence ID" value="NZ_JAHVJJ010000001.1"/>
</dbReference>
<organism evidence="2 3">
    <name type="scientific">Qipengyuania aquimaris</name>
    <dbReference type="NCBI Taxonomy" id="255984"/>
    <lineage>
        <taxon>Bacteria</taxon>
        <taxon>Pseudomonadati</taxon>
        <taxon>Pseudomonadota</taxon>
        <taxon>Alphaproteobacteria</taxon>
        <taxon>Sphingomonadales</taxon>
        <taxon>Erythrobacteraceae</taxon>
        <taxon>Qipengyuania</taxon>
    </lineage>
</organism>
<gene>
    <name evidence="2" type="ORF">KUV31_01405</name>
</gene>
<dbReference type="Pfam" id="PF08570">
    <property type="entry name" value="DUF1761"/>
    <property type="match status" value="1"/>
</dbReference>
<evidence type="ECO:0000256" key="1">
    <source>
        <dbReference type="SAM" id="Phobius"/>
    </source>
</evidence>